<proteinExistence type="predicted"/>
<dbReference type="Gene3D" id="3.10.20.30">
    <property type="match status" value="1"/>
</dbReference>
<dbReference type="EMBL" id="JALJOQ010000240">
    <property type="protein sequence ID" value="KAK9787856.1"/>
    <property type="molecule type" value="Genomic_DNA"/>
</dbReference>
<protein>
    <submittedName>
        <fullName evidence="2">Uncharacterized protein</fullName>
    </submittedName>
</protein>
<accession>A0AAW1NNA4</accession>
<evidence type="ECO:0000313" key="2">
    <source>
        <dbReference type="EMBL" id="KAK9787856.1"/>
    </source>
</evidence>
<feature type="region of interest" description="Disordered" evidence="1">
    <location>
        <begin position="52"/>
        <end position="76"/>
    </location>
</feature>
<dbReference type="AlphaFoldDB" id="A0AAW1NNA4"/>
<evidence type="ECO:0000256" key="1">
    <source>
        <dbReference type="SAM" id="MobiDB-lite"/>
    </source>
</evidence>
<gene>
    <name evidence="2" type="ORF">WJX73_010387</name>
</gene>
<sequence length="186" mass="20454">MVKVLYFARGRELAGTQQEEVSLAEGTTVAQLWQILLDPKKRRLEALTSKFAKKGAGGGTSPSSSSKQQNEPKKVNSWPYSKLEADAFPPALIVGDQEKTTNVAEALLRSAQHTGRSAAASSSDFQERALLLEPPAPVKGGRTAQTRRQARLRKVLSCRNIKGQQLDVLQGERPSWATMQRLHETF</sequence>
<dbReference type="InterPro" id="IPR012675">
    <property type="entry name" value="Beta-grasp_dom_sf"/>
</dbReference>
<dbReference type="SUPFAM" id="SSF54285">
    <property type="entry name" value="MoaD/ThiS"/>
    <property type="match status" value="1"/>
</dbReference>
<reference evidence="2 3" key="1">
    <citation type="journal article" date="2024" name="Nat. Commun.">
        <title>Phylogenomics reveals the evolutionary origins of lichenization in chlorophyte algae.</title>
        <authorList>
            <person name="Puginier C."/>
            <person name="Libourel C."/>
            <person name="Otte J."/>
            <person name="Skaloud P."/>
            <person name="Haon M."/>
            <person name="Grisel S."/>
            <person name="Petersen M."/>
            <person name="Berrin J.G."/>
            <person name="Delaux P.M."/>
            <person name="Dal Grande F."/>
            <person name="Keller J."/>
        </authorList>
    </citation>
    <scope>NUCLEOTIDE SEQUENCE [LARGE SCALE GENOMIC DNA]</scope>
    <source>
        <strain evidence="2 3">SAG 2036</strain>
    </source>
</reference>
<evidence type="ECO:0000313" key="3">
    <source>
        <dbReference type="Proteomes" id="UP001465755"/>
    </source>
</evidence>
<organism evidence="2 3">
    <name type="scientific">Symbiochloris irregularis</name>
    <dbReference type="NCBI Taxonomy" id="706552"/>
    <lineage>
        <taxon>Eukaryota</taxon>
        <taxon>Viridiplantae</taxon>
        <taxon>Chlorophyta</taxon>
        <taxon>core chlorophytes</taxon>
        <taxon>Trebouxiophyceae</taxon>
        <taxon>Trebouxiales</taxon>
        <taxon>Trebouxiaceae</taxon>
        <taxon>Symbiochloris</taxon>
    </lineage>
</organism>
<name>A0AAW1NNA4_9CHLO</name>
<dbReference type="Proteomes" id="UP001465755">
    <property type="component" value="Unassembled WGS sequence"/>
</dbReference>
<keyword evidence="3" id="KW-1185">Reference proteome</keyword>
<comment type="caution">
    <text evidence="2">The sequence shown here is derived from an EMBL/GenBank/DDBJ whole genome shotgun (WGS) entry which is preliminary data.</text>
</comment>
<dbReference type="InterPro" id="IPR016155">
    <property type="entry name" value="Mopterin_synth/thiamin_S_b"/>
</dbReference>